<dbReference type="SUPFAM" id="SSF55781">
    <property type="entry name" value="GAF domain-like"/>
    <property type="match status" value="1"/>
</dbReference>
<evidence type="ECO:0000259" key="8">
    <source>
        <dbReference type="PROSITE" id="PS50109"/>
    </source>
</evidence>
<dbReference type="InterPro" id="IPR003594">
    <property type="entry name" value="HATPase_dom"/>
</dbReference>
<accession>A0A3N1Y698</accession>
<dbReference type="CDD" id="cd00075">
    <property type="entry name" value="HATPase"/>
    <property type="match status" value="1"/>
</dbReference>
<dbReference type="GO" id="GO:0005886">
    <property type="term" value="C:plasma membrane"/>
    <property type="evidence" value="ECO:0007669"/>
    <property type="project" value="TreeGrafter"/>
</dbReference>
<protein>
    <recommendedName>
        <fullName evidence="2">histidine kinase</fullName>
        <ecNumber evidence="2">2.7.13.3</ecNumber>
    </recommendedName>
</protein>
<evidence type="ECO:0000256" key="2">
    <source>
        <dbReference type="ARBA" id="ARBA00012438"/>
    </source>
</evidence>
<dbReference type="SUPFAM" id="SSF52172">
    <property type="entry name" value="CheY-like"/>
    <property type="match status" value="1"/>
</dbReference>
<feature type="domain" description="Response regulatory" evidence="9">
    <location>
        <begin position="550"/>
        <end position="657"/>
    </location>
</feature>
<dbReference type="GO" id="GO:0009927">
    <property type="term" value="F:histidine phosphotransfer kinase activity"/>
    <property type="evidence" value="ECO:0007669"/>
    <property type="project" value="TreeGrafter"/>
</dbReference>
<keyword evidence="7" id="KW-0175">Coiled coil</keyword>
<dbReference type="SUPFAM" id="SSF55874">
    <property type="entry name" value="ATPase domain of HSP90 chaperone/DNA topoisomerase II/histidine kinase"/>
    <property type="match status" value="1"/>
</dbReference>
<gene>
    <name evidence="10" type="ORF">EDC57_0242</name>
</gene>
<dbReference type="Pfam" id="PF00512">
    <property type="entry name" value="HisKA"/>
    <property type="match status" value="1"/>
</dbReference>
<dbReference type="SMART" id="SM00388">
    <property type="entry name" value="HisKA"/>
    <property type="match status" value="1"/>
</dbReference>
<dbReference type="OrthoDB" id="9809567at2"/>
<dbReference type="EC" id="2.7.13.3" evidence="2"/>
<proteinExistence type="predicted"/>
<dbReference type="SUPFAM" id="SSF47384">
    <property type="entry name" value="Homodimeric domain of signal transducing histidine kinase"/>
    <property type="match status" value="1"/>
</dbReference>
<evidence type="ECO:0000256" key="6">
    <source>
        <dbReference type="PROSITE-ProRule" id="PRU00169"/>
    </source>
</evidence>
<evidence type="ECO:0000256" key="1">
    <source>
        <dbReference type="ARBA" id="ARBA00000085"/>
    </source>
</evidence>
<dbReference type="PROSITE" id="PS50109">
    <property type="entry name" value="HIS_KIN"/>
    <property type="match status" value="1"/>
</dbReference>
<name>A0A3N1Y698_9GAMM</name>
<dbReference type="InterPro" id="IPR005467">
    <property type="entry name" value="His_kinase_dom"/>
</dbReference>
<comment type="catalytic activity">
    <reaction evidence="1">
        <text>ATP + protein L-histidine = ADP + protein N-phospho-L-histidine.</text>
        <dbReference type="EC" id="2.7.13.3"/>
    </reaction>
</comment>
<evidence type="ECO:0000313" key="10">
    <source>
        <dbReference type="EMBL" id="ROR34346.1"/>
    </source>
</evidence>
<keyword evidence="5 10" id="KW-0418">Kinase</keyword>
<dbReference type="AlphaFoldDB" id="A0A3N1Y698"/>
<dbReference type="EMBL" id="RJVI01000001">
    <property type="protein sequence ID" value="ROR34346.1"/>
    <property type="molecule type" value="Genomic_DNA"/>
</dbReference>
<dbReference type="PANTHER" id="PTHR43047:SF9">
    <property type="entry name" value="HISTIDINE KINASE"/>
    <property type="match status" value="1"/>
</dbReference>
<comment type="caution">
    <text evidence="10">The sequence shown here is derived from an EMBL/GenBank/DDBJ whole genome shotgun (WGS) entry which is preliminary data.</text>
</comment>
<dbReference type="InterPro" id="IPR036890">
    <property type="entry name" value="HATPase_C_sf"/>
</dbReference>
<feature type="coiled-coil region" evidence="7">
    <location>
        <begin position="294"/>
        <end position="321"/>
    </location>
</feature>
<keyword evidence="11" id="KW-1185">Reference proteome</keyword>
<evidence type="ECO:0000259" key="9">
    <source>
        <dbReference type="PROSITE" id="PS50110"/>
    </source>
</evidence>
<dbReference type="CDD" id="cd00082">
    <property type="entry name" value="HisKA"/>
    <property type="match status" value="1"/>
</dbReference>
<dbReference type="Pfam" id="PF02518">
    <property type="entry name" value="HATPase_c"/>
    <property type="match status" value="1"/>
</dbReference>
<dbReference type="Pfam" id="PF08447">
    <property type="entry name" value="PAS_3"/>
    <property type="match status" value="1"/>
</dbReference>
<dbReference type="Gene3D" id="1.10.287.130">
    <property type="match status" value="1"/>
</dbReference>
<dbReference type="InterPro" id="IPR003661">
    <property type="entry name" value="HisK_dim/P_dom"/>
</dbReference>
<evidence type="ECO:0000256" key="7">
    <source>
        <dbReference type="SAM" id="Coils"/>
    </source>
</evidence>
<dbReference type="SUPFAM" id="SSF55785">
    <property type="entry name" value="PYP-like sensor domain (PAS domain)"/>
    <property type="match status" value="1"/>
</dbReference>
<sequence length="661" mass="71354">MSGSAEAIARALEAHRRLGAVLARGGEAQAQLVAVLGVLREVFDADRTWLLYPCDPQAPAWWVPVEVTVPEYPGAFAAGEEVPMDATGRAVFARVLAAPGPVVFSPMPAGSDWVVRYRIRAQMLTVVRPRYGAPWLLGLHQCREVRSWSAEEQALFAELAGRIADLLSLVRMGEDLRRREARLQLALEAAGEAHWEWDLDAREGYLSPRFVGLYGDPAAGLRGWLRRVHRDDRRAVVTALRAHLAGASPGIDVEYRFRGAQGWRWLHTRGRLVSLPGAAPGRVLAGTHADVTARKEAELALRAEKERAARAERAKSRYLAAASHDLRQPLHALHLLLQALERRSAAPEVGEIAAEMRASLAAMQQLLDTVLEVARLEAGAVRVRREDLPLEPFLEALQMRLAPAAAARGVALHLHLVPAVLDTDPVLLGSILQNLLANAVRHARRRVMLAARWGRTHVRLEVRDDGPGIPRAERGRIFEEFYRGRGAERGPGAGLGLGLAIARRSADLLGLAIRLRSAEGRGSAFAIAVPRAQPARPAAPPPRVHGGGRLALVADPDPVQAQALGRLLEVWDFRVIVATGGAEAVAAAGWEPPLLVVSAARLADGWDAEALLTRLAAQGPLKAVVLGDEGGAPGPDRCLLPRPPEPAQLAEALARLLGERG</sequence>
<dbReference type="InterPro" id="IPR036097">
    <property type="entry name" value="HisK_dim/P_sf"/>
</dbReference>
<dbReference type="InterPro" id="IPR001789">
    <property type="entry name" value="Sig_transdc_resp-reg_receiver"/>
</dbReference>
<evidence type="ECO:0000256" key="5">
    <source>
        <dbReference type="ARBA" id="ARBA00022777"/>
    </source>
</evidence>
<evidence type="ECO:0000256" key="3">
    <source>
        <dbReference type="ARBA" id="ARBA00022553"/>
    </source>
</evidence>
<dbReference type="Proteomes" id="UP000276634">
    <property type="component" value="Unassembled WGS sequence"/>
</dbReference>
<dbReference type="InterPro" id="IPR000014">
    <property type="entry name" value="PAS"/>
</dbReference>
<reference evidence="10 11" key="1">
    <citation type="submission" date="2018-11" db="EMBL/GenBank/DDBJ databases">
        <title>Genomic Encyclopedia of Type Strains, Phase IV (KMG-IV): sequencing the most valuable type-strain genomes for metagenomic binning, comparative biology and taxonomic classification.</title>
        <authorList>
            <person name="Goeker M."/>
        </authorList>
    </citation>
    <scope>NUCLEOTIDE SEQUENCE [LARGE SCALE GENOMIC DNA]</scope>
    <source>
        <strain evidence="10 11">DSM 100275</strain>
    </source>
</reference>
<dbReference type="PROSITE" id="PS50110">
    <property type="entry name" value="RESPONSE_REGULATORY"/>
    <property type="match status" value="1"/>
</dbReference>
<dbReference type="Gene3D" id="3.30.565.10">
    <property type="entry name" value="Histidine kinase-like ATPase, C-terminal domain"/>
    <property type="match status" value="1"/>
</dbReference>
<keyword evidence="4" id="KW-0808">Transferase</keyword>
<evidence type="ECO:0000313" key="11">
    <source>
        <dbReference type="Proteomes" id="UP000276634"/>
    </source>
</evidence>
<dbReference type="InterPro" id="IPR011006">
    <property type="entry name" value="CheY-like_superfamily"/>
</dbReference>
<organism evidence="10 11">
    <name type="scientific">Inmirania thermothiophila</name>
    <dbReference type="NCBI Taxonomy" id="1750597"/>
    <lineage>
        <taxon>Bacteria</taxon>
        <taxon>Pseudomonadati</taxon>
        <taxon>Pseudomonadota</taxon>
        <taxon>Gammaproteobacteria</taxon>
        <taxon>Chromatiales</taxon>
        <taxon>Ectothiorhodospiraceae</taxon>
        <taxon>Inmirania</taxon>
    </lineage>
</organism>
<dbReference type="Gene3D" id="3.40.50.2300">
    <property type="match status" value="1"/>
</dbReference>
<dbReference type="InterPro" id="IPR035965">
    <property type="entry name" value="PAS-like_dom_sf"/>
</dbReference>
<dbReference type="PRINTS" id="PR00344">
    <property type="entry name" value="BCTRLSENSOR"/>
</dbReference>
<dbReference type="Gene3D" id="3.30.450.20">
    <property type="entry name" value="PAS domain"/>
    <property type="match status" value="1"/>
</dbReference>
<dbReference type="InterPro" id="IPR004358">
    <property type="entry name" value="Sig_transdc_His_kin-like_C"/>
</dbReference>
<feature type="domain" description="Histidine kinase" evidence="8">
    <location>
        <begin position="321"/>
        <end position="533"/>
    </location>
</feature>
<keyword evidence="3" id="KW-0597">Phosphoprotein</keyword>
<dbReference type="CDD" id="cd00130">
    <property type="entry name" value="PAS"/>
    <property type="match status" value="1"/>
</dbReference>
<dbReference type="InterPro" id="IPR013655">
    <property type="entry name" value="PAS_fold_3"/>
</dbReference>
<dbReference type="SMART" id="SM00387">
    <property type="entry name" value="HATPase_c"/>
    <property type="match status" value="1"/>
</dbReference>
<evidence type="ECO:0000256" key="4">
    <source>
        <dbReference type="ARBA" id="ARBA00022679"/>
    </source>
</evidence>
<dbReference type="PANTHER" id="PTHR43047">
    <property type="entry name" value="TWO-COMPONENT HISTIDINE PROTEIN KINASE"/>
    <property type="match status" value="1"/>
</dbReference>
<dbReference type="RefSeq" id="WP_123399435.1">
    <property type="nucleotide sequence ID" value="NZ_RJVI01000001.1"/>
</dbReference>
<comment type="caution">
    <text evidence="6">Lacks conserved residue(s) required for the propagation of feature annotation.</text>
</comment>
<dbReference type="GO" id="GO:0000155">
    <property type="term" value="F:phosphorelay sensor kinase activity"/>
    <property type="evidence" value="ECO:0007669"/>
    <property type="project" value="InterPro"/>
</dbReference>